<accession>E9G4E4</accession>
<feature type="signal peptide" evidence="2">
    <location>
        <begin position="1"/>
        <end position="28"/>
    </location>
</feature>
<dbReference type="EMBL" id="GL732532">
    <property type="protein sequence ID" value="EFX85570.1"/>
    <property type="molecule type" value="Genomic_DNA"/>
</dbReference>
<dbReference type="AlphaFoldDB" id="E9G4E4"/>
<keyword evidence="4" id="KW-1185">Reference proteome</keyword>
<dbReference type="KEGG" id="dpx:DAPPUDRAFT_98802"/>
<feature type="compositionally biased region" description="Basic and acidic residues" evidence="1">
    <location>
        <begin position="311"/>
        <end position="325"/>
    </location>
</feature>
<feature type="chain" id="PRO_5003240876" evidence="2">
    <location>
        <begin position="29"/>
        <end position="384"/>
    </location>
</feature>
<sequence>MDTMHLVIRTTVFLAGALVLANFGVVDALPISNIDVIADIAEEAGSEEGLLTIPVATTTRASLFHRRQMALRDFIRSRTLTTKAPVRIKPLLFPVRRNTNGSTVYLLDSFNSQNKEETVFQIRPDLTKPTEIPPELLAKFPIMSNRNHFNDYEFNRVPATSPAEKYEKYSFQDLMRILKGNDTVAGEQLRTANISFDGLFGYSGENDFSLEPMGKAAKGVSWEPLKEAVLQFLQAPASGKLSFDANSTESIELPGEISTESDEFFEPNKETSTTVEELEVTSAESTTDSGIKESTSTTDEELKISSAETTTDSREKESTKVEELKISSSESATKDSVKKESTTEISLDSILNLNFWELLKDTPLPLMPTASTAAVEVSTEPVTI</sequence>
<evidence type="ECO:0000313" key="3">
    <source>
        <dbReference type="EMBL" id="EFX85570.1"/>
    </source>
</evidence>
<feature type="compositionally biased region" description="Low complexity" evidence="1">
    <location>
        <begin position="270"/>
        <end position="287"/>
    </location>
</feature>
<evidence type="ECO:0000256" key="1">
    <source>
        <dbReference type="SAM" id="MobiDB-lite"/>
    </source>
</evidence>
<dbReference type="OrthoDB" id="10295785at2759"/>
<evidence type="ECO:0000313" key="4">
    <source>
        <dbReference type="Proteomes" id="UP000000305"/>
    </source>
</evidence>
<gene>
    <name evidence="3" type="ORF">DAPPUDRAFT_98802</name>
</gene>
<proteinExistence type="predicted"/>
<feature type="region of interest" description="Disordered" evidence="1">
    <location>
        <begin position="255"/>
        <end position="343"/>
    </location>
</feature>
<dbReference type="InParanoid" id="E9G4E4"/>
<dbReference type="Proteomes" id="UP000000305">
    <property type="component" value="Unassembled WGS sequence"/>
</dbReference>
<reference evidence="3 4" key="1">
    <citation type="journal article" date="2011" name="Science">
        <title>The ecoresponsive genome of Daphnia pulex.</title>
        <authorList>
            <person name="Colbourne J.K."/>
            <person name="Pfrender M.E."/>
            <person name="Gilbert D."/>
            <person name="Thomas W.K."/>
            <person name="Tucker A."/>
            <person name="Oakley T.H."/>
            <person name="Tokishita S."/>
            <person name="Aerts A."/>
            <person name="Arnold G.J."/>
            <person name="Basu M.K."/>
            <person name="Bauer D.J."/>
            <person name="Caceres C.E."/>
            <person name="Carmel L."/>
            <person name="Casola C."/>
            <person name="Choi J.H."/>
            <person name="Detter J.C."/>
            <person name="Dong Q."/>
            <person name="Dusheyko S."/>
            <person name="Eads B.D."/>
            <person name="Frohlich T."/>
            <person name="Geiler-Samerotte K.A."/>
            <person name="Gerlach D."/>
            <person name="Hatcher P."/>
            <person name="Jogdeo S."/>
            <person name="Krijgsveld J."/>
            <person name="Kriventseva E.V."/>
            <person name="Kultz D."/>
            <person name="Laforsch C."/>
            <person name="Lindquist E."/>
            <person name="Lopez J."/>
            <person name="Manak J.R."/>
            <person name="Muller J."/>
            <person name="Pangilinan J."/>
            <person name="Patwardhan R.P."/>
            <person name="Pitluck S."/>
            <person name="Pritham E.J."/>
            <person name="Rechtsteiner A."/>
            <person name="Rho M."/>
            <person name="Rogozin I.B."/>
            <person name="Sakarya O."/>
            <person name="Salamov A."/>
            <person name="Schaack S."/>
            <person name="Shapiro H."/>
            <person name="Shiga Y."/>
            <person name="Skalitzky C."/>
            <person name="Smith Z."/>
            <person name="Souvorov A."/>
            <person name="Sung W."/>
            <person name="Tang Z."/>
            <person name="Tsuchiya D."/>
            <person name="Tu H."/>
            <person name="Vos H."/>
            <person name="Wang M."/>
            <person name="Wolf Y.I."/>
            <person name="Yamagata H."/>
            <person name="Yamada T."/>
            <person name="Ye Y."/>
            <person name="Shaw J.R."/>
            <person name="Andrews J."/>
            <person name="Crease T.J."/>
            <person name="Tang H."/>
            <person name="Lucas S.M."/>
            <person name="Robertson H.M."/>
            <person name="Bork P."/>
            <person name="Koonin E.V."/>
            <person name="Zdobnov E.M."/>
            <person name="Grigoriev I.V."/>
            <person name="Lynch M."/>
            <person name="Boore J.L."/>
        </authorList>
    </citation>
    <scope>NUCLEOTIDE SEQUENCE [LARGE SCALE GENOMIC DNA]</scope>
</reference>
<protein>
    <submittedName>
        <fullName evidence="3">Uncharacterized protein</fullName>
    </submittedName>
</protein>
<feature type="compositionally biased region" description="Polar residues" evidence="1">
    <location>
        <begin position="288"/>
        <end position="297"/>
    </location>
</feature>
<organism evidence="3 4">
    <name type="scientific">Daphnia pulex</name>
    <name type="common">Water flea</name>
    <dbReference type="NCBI Taxonomy" id="6669"/>
    <lineage>
        <taxon>Eukaryota</taxon>
        <taxon>Metazoa</taxon>
        <taxon>Ecdysozoa</taxon>
        <taxon>Arthropoda</taxon>
        <taxon>Crustacea</taxon>
        <taxon>Branchiopoda</taxon>
        <taxon>Diplostraca</taxon>
        <taxon>Cladocera</taxon>
        <taxon>Anomopoda</taxon>
        <taxon>Daphniidae</taxon>
        <taxon>Daphnia</taxon>
    </lineage>
</organism>
<keyword evidence="2" id="KW-0732">Signal</keyword>
<dbReference type="HOGENOM" id="CLU_720145_0_0_1"/>
<feature type="compositionally biased region" description="Basic and acidic residues" evidence="1">
    <location>
        <begin position="332"/>
        <end position="342"/>
    </location>
</feature>
<name>E9G4E4_DAPPU</name>
<evidence type="ECO:0000256" key="2">
    <source>
        <dbReference type="SAM" id="SignalP"/>
    </source>
</evidence>